<reference evidence="2" key="1">
    <citation type="journal article" date="2022" name="bioRxiv">
        <title>Sequencing and chromosome-scale assembly of the giantPleurodeles waltlgenome.</title>
        <authorList>
            <person name="Brown T."/>
            <person name="Elewa A."/>
            <person name="Iarovenko S."/>
            <person name="Subramanian E."/>
            <person name="Araus A.J."/>
            <person name="Petzold A."/>
            <person name="Susuki M."/>
            <person name="Suzuki K.-i.T."/>
            <person name="Hayashi T."/>
            <person name="Toyoda A."/>
            <person name="Oliveira C."/>
            <person name="Osipova E."/>
            <person name="Leigh N.D."/>
            <person name="Simon A."/>
            <person name="Yun M.H."/>
        </authorList>
    </citation>
    <scope>NUCLEOTIDE SEQUENCE</scope>
    <source>
        <strain evidence="2">20211129_DDA</strain>
        <tissue evidence="2">Liver</tissue>
    </source>
</reference>
<dbReference type="AlphaFoldDB" id="A0AAV7V943"/>
<feature type="region of interest" description="Disordered" evidence="1">
    <location>
        <begin position="124"/>
        <end position="167"/>
    </location>
</feature>
<keyword evidence="3" id="KW-1185">Reference proteome</keyword>
<accession>A0AAV7V943</accession>
<organism evidence="2 3">
    <name type="scientific">Pleurodeles waltl</name>
    <name type="common">Iberian ribbed newt</name>
    <dbReference type="NCBI Taxonomy" id="8319"/>
    <lineage>
        <taxon>Eukaryota</taxon>
        <taxon>Metazoa</taxon>
        <taxon>Chordata</taxon>
        <taxon>Craniata</taxon>
        <taxon>Vertebrata</taxon>
        <taxon>Euteleostomi</taxon>
        <taxon>Amphibia</taxon>
        <taxon>Batrachia</taxon>
        <taxon>Caudata</taxon>
        <taxon>Salamandroidea</taxon>
        <taxon>Salamandridae</taxon>
        <taxon>Pleurodelinae</taxon>
        <taxon>Pleurodeles</taxon>
    </lineage>
</organism>
<evidence type="ECO:0000313" key="3">
    <source>
        <dbReference type="Proteomes" id="UP001066276"/>
    </source>
</evidence>
<evidence type="ECO:0000256" key="1">
    <source>
        <dbReference type="SAM" id="MobiDB-lite"/>
    </source>
</evidence>
<feature type="region of interest" description="Disordered" evidence="1">
    <location>
        <begin position="67"/>
        <end position="112"/>
    </location>
</feature>
<gene>
    <name evidence="2" type="ORF">NDU88_001281</name>
</gene>
<proteinExistence type="predicted"/>
<name>A0AAV7V943_PLEWA</name>
<dbReference type="Proteomes" id="UP001066276">
    <property type="component" value="Chromosome 2_1"/>
</dbReference>
<sequence>MHVTSPLLLMPRRQQGPPRAACIADQWTQGPASPRAALRPDPAAHQCSSRLVSPARGLGPAALRLRRSAPRQEHSTAPAEQRGALLGCRRATPQGRQAARHKGHHATRAAASRARLLQAPATRLRHPARRFHSRPGPLGAPRRLGRLARSSGRPNSPQLGSQSCVGGLGGGARTNTSAHAAILATPPTMALGCSNV</sequence>
<comment type="caution">
    <text evidence="2">The sequence shown here is derived from an EMBL/GenBank/DDBJ whole genome shotgun (WGS) entry which is preliminary data.</text>
</comment>
<feature type="compositionally biased region" description="Basic residues" evidence="1">
    <location>
        <begin position="98"/>
        <end position="107"/>
    </location>
</feature>
<dbReference type="EMBL" id="JANPWB010000003">
    <property type="protein sequence ID" value="KAJ1197421.1"/>
    <property type="molecule type" value="Genomic_DNA"/>
</dbReference>
<evidence type="ECO:0000313" key="2">
    <source>
        <dbReference type="EMBL" id="KAJ1197421.1"/>
    </source>
</evidence>
<feature type="compositionally biased region" description="Low complexity" evidence="1">
    <location>
        <begin position="134"/>
        <end position="165"/>
    </location>
</feature>
<protein>
    <submittedName>
        <fullName evidence="2">Uncharacterized protein</fullName>
    </submittedName>
</protein>
<feature type="compositionally biased region" description="Basic residues" evidence="1">
    <location>
        <begin position="124"/>
        <end position="133"/>
    </location>
</feature>